<dbReference type="PANTHER" id="PTHR10672:SF3">
    <property type="entry name" value="PROTEIN HU-LI TAI SHAO"/>
    <property type="match status" value="1"/>
</dbReference>
<dbReference type="Proteomes" id="UP001501588">
    <property type="component" value="Unassembled WGS sequence"/>
</dbReference>
<keyword evidence="4" id="KW-1185">Reference proteome</keyword>
<evidence type="ECO:0000313" key="3">
    <source>
        <dbReference type="EMBL" id="GAA0580855.1"/>
    </source>
</evidence>
<evidence type="ECO:0000256" key="1">
    <source>
        <dbReference type="ARBA" id="ARBA00037961"/>
    </source>
</evidence>
<evidence type="ECO:0000313" key="4">
    <source>
        <dbReference type="Proteomes" id="UP001501588"/>
    </source>
</evidence>
<gene>
    <name evidence="3" type="ORF">GCM10009416_19170</name>
</gene>
<dbReference type="SUPFAM" id="SSF53639">
    <property type="entry name" value="AraD/HMP-PK domain-like"/>
    <property type="match status" value="1"/>
</dbReference>
<name>A0ABP3Q1B9_9PROT</name>
<proteinExistence type="inferred from homology"/>
<comment type="similarity">
    <text evidence="1">Belongs to the aldolase class II family.</text>
</comment>
<comment type="caution">
    <text evidence="3">The sequence shown here is derived from an EMBL/GenBank/DDBJ whole genome shotgun (WGS) entry which is preliminary data.</text>
</comment>
<accession>A0ABP3Q1B9</accession>
<dbReference type="InterPro" id="IPR001303">
    <property type="entry name" value="Aldolase_II/adducin_N"/>
</dbReference>
<sequence>MLDSTDFRVPSMRHKVSAEEWQARLDLAAAYRLVALYGMSDLSANHISARVPGEESFLINPYGMLYEEITASSLIKIDHEGNILLKPDFPGQDYGVNRAGFVIHSAIHKARHEIACVAHTHTWAGMAVSALDCGLLPITQTSMRFAKVGYHDYQGVVLDLEMQDALVRDLGDHDALVLRNHGLLACGRTVAEAFNALHRLELSCKTQIAAMSCGTKLREVPQAVVDATFRNYQPNVRRPFGVMEWPAMLRKLDRVDPSWRD</sequence>
<protein>
    <submittedName>
        <fullName evidence="3">Class II aldolase/adducin family protein</fullName>
    </submittedName>
</protein>
<dbReference type="InterPro" id="IPR051017">
    <property type="entry name" value="Aldolase-II_Adducin_sf"/>
</dbReference>
<reference evidence="4" key="1">
    <citation type="journal article" date="2019" name="Int. J. Syst. Evol. Microbiol.">
        <title>The Global Catalogue of Microorganisms (GCM) 10K type strain sequencing project: providing services to taxonomists for standard genome sequencing and annotation.</title>
        <authorList>
            <consortium name="The Broad Institute Genomics Platform"/>
            <consortium name="The Broad Institute Genome Sequencing Center for Infectious Disease"/>
            <person name="Wu L."/>
            <person name="Ma J."/>
        </authorList>
    </citation>
    <scope>NUCLEOTIDE SEQUENCE [LARGE SCALE GENOMIC DNA]</scope>
    <source>
        <strain evidence="4">JCM 9933</strain>
    </source>
</reference>
<dbReference type="EMBL" id="BAAAFZ010000022">
    <property type="protein sequence ID" value="GAA0580855.1"/>
    <property type="molecule type" value="Genomic_DNA"/>
</dbReference>
<dbReference type="RefSeq" id="WP_343895022.1">
    <property type="nucleotide sequence ID" value="NZ_BAAAFZ010000022.1"/>
</dbReference>
<feature type="domain" description="Class II aldolase/adducin N-terminal" evidence="2">
    <location>
        <begin position="25"/>
        <end position="208"/>
    </location>
</feature>
<dbReference type="Gene3D" id="3.40.225.10">
    <property type="entry name" value="Class II aldolase/adducin N-terminal domain"/>
    <property type="match status" value="1"/>
</dbReference>
<dbReference type="NCBIfam" id="NF005451">
    <property type="entry name" value="PRK07044.1"/>
    <property type="match status" value="1"/>
</dbReference>
<evidence type="ECO:0000259" key="2">
    <source>
        <dbReference type="SMART" id="SM01007"/>
    </source>
</evidence>
<dbReference type="SMART" id="SM01007">
    <property type="entry name" value="Aldolase_II"/>
    <property type="match status" value="1"/>
</dbReference>
<dbReference type="Pfam" id="PF00596">
    <property type="entry name" value="Aldolase_II"/>
    <property type="match status" value="1"/>
</dbReference>
<dbReference type="PANTHER" id="PTHR10672">
    <property type="entry name" value="ADDUCIN"/>
    <property type="match status" value="1"/>
</dbReference>
<organism evidence="3 4">
    <name type="scientific">Craurococcus roseus</name>
    <dbReference type="NCBI Taxonomy" id="77585"/>
    <lineage>
        <taxon>Bacteria</taxon>
        <taxon>Pseudomonadati</taxon>
        <taxon>Pseudomonadota</taxon>
        <taxon>Alphaproteobacteria</taxon>
        <taxon>Acetobacterales</taxon>
        <taxon>Acetobacteraceae</taxon>
        <taxon>Craurococcus</taxon>
    </lineage>
</organism>
<dbReference type="InterPro" id="IPR036409">
    <property type="entry name" value="Aldolase_II/adducin_N_sf"/>
</dbReference>